<evidence type="ECO:0000313" key="2">
    <source>
        <dbReference type="EMBL" id="KAF7369328.1"/>
    </source>
</evidence>
<sequence>MRSGTLPLSIQVDSDIFATFVPHRVRYEHVKLGLDISTHSAIDGPMPLLRHLDLDPTGENTVGITIHDVPLLRTVILTGIIVSRVNLPWEQLTSLTLKLVLPGECVPILQQSPNLVHCTLHLWTRSQVINHLGPEITLPRLDSLVLKMSHGAVVTGFLPTLIVPALRSLNCSEQVLESNLVDSLKSFISKSGCQMGHVRVTGISRVSSELNSFRDAFPSIRNFVFAGPDDTTDDEASDDEGNSSDASDDKSSSDSE</sequence>
<dbReference type="EMBL" id="JACAZI010000002">
    <property type="protein sequence ID" value="KAF7369328.1"/>
    <property type="molecule type" value="Genomic_DNA"/>
</dbReference>
<evidence type="ECO:0000256" key="1">
    <source>
        <dbReference type="SAM" id="MobiDB-lite"/>
    </source>
</evidence>
<reference evidence="2" key="1">
    <citation type="submission" date="2020-05" db="EMBL/GenBank/DDBJ databases">
        <title>Mycena genomes resolve the evolution of fungal bioluminescence.</title>
        <authorList>
            <person name="Tsai I.J."/>
        </authorList>
    </citation>
    <scope>NUCLEOTIDE SEQUENCE</scope>
    <source>
        <strain evidence="2">CCC161011</strain>
    </source>
</reference>
<proteinExistence type="predicted"/>
<dbReference type="Proteomes" id="UP000620124">
    <property type="component" value="Unassembled WGS sequence"/>
</dbReference>
<feature type="compositionally biased region" description="Acidic residues" evidence="1">
    <location>
        <begin position="230"/>
        <end position="242"/>
    </location>
</feature>
<feature type="region of interest" description="Disordered" evidence="1">
    <location>
        <begin position="226"/>
        <end position="256"/>
    </location>
</feature>
<gene>
    <name evidence="2" type="ORF">MVEN_00261100</name>
</gene>
<keyword evidence="3" id="KW-1185">Reference proteome</keyword>
<evidence type="ECO:0000313" key="3">
    <source>
        <dbReference type="Proteomes" id="UP000620124"/>
    </source>
</evidence>
<dbReference type="OrthoDB" id="3139566at2759"/>
<feature type="compositionally biased region" description="Basic and acidic residues" evidence="1">
    <location>
        <begin position="247"/>
        <end position="256"/>
    </location>
</feature>
<comment type="caution">
    <text evidence="2">The sequence shown here is derived from an EMBL/GenBank/DDBJ whole genome shotgun (WGS) entry which is preliminary data.</text>
</comment>
<name>A0A8H7DEL8_9AGAR</name>
<accession>A0A8H7DEL8</accession>
<organism evidence="2 3">
    <name type="scientific">Mycena venus</name>
    <dbReference type="NCBI Taxonomy" id="2733690"/>
    <lineage>
        <taxon>Eukaryota</taxon>
        <taxon>Fungi</taxon>
        <taxon>Dikarya</taxon>
        <taxon>Basidiomycota</taxon>
        <taxon>Agaricomycotina</taxon>
        <taxon>Agaricomycetes</taxon>
        <taxon>Agaricomycetidae</taxon>
        <taxon>Agaricales</taxon>
        <taxon>Marasmiineae</taxon>
        <taxon>Mycenaceae</taxon>
        <taxon>Mycena</taxon>
    </lineage>
</organism>
<protein>
    <submittedName>
        <fullName evidence="2">F-box domain-containing protein</fullName>
    </submittedName>
</protein>
<dbReference type="AlphaFoldDB" id="A0A8H7DEL8"/>